<proteinExistence type="predicted"/>
<name>A0A1W1E6Z8_9ZZZZ</name>
<gene>
    <name evidence="1" type="ORF">MNB_SV-4-1460</name>
</gene>
<reference evidence="1" key="1">
    <citation type="submission" date="2016-10" db="EMBL/GenBank/DDBJ databases">
        <authorList>
            <person name="de Groot N.N."/>
        </authorList>
    </citation>
    <scope>NUCLEOTIDE SEQUENCE</scope>
</reference>
<sequence>MKKIERYFDINMVLMTIYSALESIREEKGIELVYDIDSTIPKELKGDSESVTHLLTQLLVFIFQNTENKEVTLALHAPDDFLYEEAITFEIENIDISKEKVESFLDVRLNPILKRLEGIISFDAQKRKIALLIPFKLKDLGNRRYYRLPDIGMLGKKVLLICKSKIVADSLCKMFKYFLYEVDVGAEAYKKRGSNLAHYDIFVLDESLLTDGIEALVIKVQQTQDLKFVLLKDAKNSYTEQKKHISAYLIKPVMQESIFELIIALFEADIKERKIKKEAGKPIINMEKYILDAFKRSEEAYVEMSRIRSKITPKSKIAPMLKEIEREDENDHSIILNLEEGKMRAKKKGVEYVDALQHFTEKFEGSDRYFRDIAKSKAVWQIKEFAIDLEKEAREIGAERVARLAEKIGLLFVYNNLEMLPVYPGKYHLELNKLLLQIKNYLKKQKSK</sequence>
<keyword evidence="1" id="KW-0418">Kinase</keyword>
<accession>A0A1W1E6Z8</accession>
<dbReference type="EMBL" id="FPIB01000002">
    <property type="protein sequence ID" value="SFV89725.1"/>
    <property type="molecule type" value="Genomic_DNA"/>
</dbReference>
<organism evidence="1">
    <name type="scientific">hydrothermal vent metagenome</name>
    <dbReference type="NCBI Taxonomy" id="652676"/>
    <lineage>
        <taxon>unclassified sequences</taxon>
        <taxon>metagenomes</taxon>
        <taxon>ecological metagenomes</taxon>
    </lineage>
</organism>
<dbReference type="AlphaFoldDB" id="A0A1W1E6Z8"/>
<evidence type="ECO:0000313" key="1">
    <source>
        <dbReference type="EMBL" id="SFV89725.1"/>
    </source>
</evidence>
<keyword evidence="1" id="KW-0808">Transferase</keyword>
<protein>
    <submittedName>
        <fullName evidence="1">Sensory box histidine kinase/response regulator</fullName>
    </submittedName>
</protein>
<dbReference type="GO" id="GO:0016301">
    <property type="term" value="F:kinase activity"/>
    <property type="evidence" value="ECO:0007669"/>
    <property type="project" value="UniProtKB-KW"/>
</dbReference>